<dbReference type="AlphaFoldDB" id="A0A914QW45"/>
<name>A0A914QW45_9BILA</name>
<organism evidence="1 2">
    <name type="scientific">Panagrolaimus davidi</name>
    <dbReference type="NCBI Taxonomy" id="227884"/>
    <lineage>
        <taxon>Eukaryota</taxon>
        <taxon>Metazoa</taxon>
        <taxon>Ecdysozoa</taxon>
        <taxon>Nematoda</taxon>
        <taxon>Chromadorea</taxon>
        <taxon>Rhabditida</taxon>
        <taxon>Tylenchina</taxon>
        <taxon>Panagrolaimomorpha</taxon>
        <taxon>Panagrolaimoidea</taxon>
        <taxon>Panagrolaimidae</taxon>
        <taxon>Panagrolaimus</taxon>
    </lineage>
</organism>
<evidence type="ECO:0000313" key="1">
    <source>
        <dbReference type="Proteomes" id="UP000887578"/>
    </source>
</evidence>
<proteinExistence type="predicted"/>
<keyword evidence="1" id="KW-1185">Reference proteome</keyword>
<evidence type="ECO:0000313" key="2">
    <source>
        <dbReference type="WBParaSite" id="PDA_v2.g8255.t1"/>
    </source>
</evidence>
<accession>A0A914QW45</accession>
<dbReference type="WBParaSite" id="PDA_v2.g8255.t1">
    <property type="protein sequence ID" value="PDA_v2.g8255.t1"/>
    <property type="gene ID" value="PDA_v2.g8255"/>
</dbReference>
<sequence length="88" mass="10490">MSKFINFSVGKELSLMFDQPFDNHIIQKYYQALRFDLRAEGLNMESREHESGTFKNCDFIDRTFIYGIFYNDKENPGHEALLYYGLFI</sequence>
<reference evidence="2" key="1">
    <citation type="submission" date="2022-11" db="UniProtKB">
        <authorList>
            <consortium name="WormBaseParasite"/>
        </authorList>
    </citation>
    <scope>IDENTIFICATION</scope>
</reference>
<dbReference type="Proteomes" id="UP000887578">
    <property type="component" value="Unplaced"/>
</dbReference>
<protein>
    <submittedName>
        <fullName evidence="2">Uncharacterized protein</fullName>
    </submittedName>
</protein>